<dbReference type="PANTHER" id="PTHR37957:SF1">
    <property type="entry name" value="PHYTASE-LIKE DOMAIN-CONTAINING PROTEIN"/>
    <property type="match status" value="1"/>
</dbReference>
<keyword evidence="3" id="KW-1185">Reference proteome</keyword>
<dbReference type="Pfam" id="PF13449">
    <property type="entry name" value="Phytase-like"/>
    <property type="match status" value="1"/>
</dbReference>
<reference evidence="2 3" key="1">
    <citation type="journal article" date="2008" name="Proc. Natl. Acad. Sci. U.S.A.">
        <title>The genome of Cyanothece 51142, a unicellular diazotrophic cyanobacterium important in the marine nitrogen cycle.</title>
        <authorList>
            <person name="Welsh E.A."/>
            <person name="Liberton M."/>
            <person name="Stoeckel J."/>
            <person name="Loh T."/>
            <person name="Elvitigala T."/>
            <person name="Wang C."/>
            <person name="Wollam A."/>
            <person name="Fulton R.S."/>
            <person name="Clifton S.W."/>
            <person name="Jacobs J.M."/>
            <person name="Aurora R."/>
            <person name="Ghosh B.K."/>
            <person name="Sherman L.A."/>
            <person name="Smith R.D."/>
            <person name="Wilson R.K."/>
            <person name="Pakrasi H.B."/>
        </authorList>
    </citation>
    <scope>NUCLEOTIDE SEQUENCE [LARGE SCALE GENOMIC DNA]</scope>
    <source>
        <strain evidence="3">ATCC 51142 / BH68</strain>
    </source>
</reference>
<dbReference type="AlphaFoldDB" id="B1WVZ9"/>
<dbReference type="PANTHER" id="PTHR37957">
    <property type="entry name" value="BLR7070 PROTEIN"/>
    <property type="match status" value="1"/>
</dbReference>
<dbReference type="KEGG" id="cyt:cce_2984"/>
<name>B1WVZ9_CROS5</name>
<evidence type="ECO:0000313" key="3">
    <source>
        <dbReference type="Proteomes" id="UP000001203"/>
    </source>
</evidence>
<accession>B1WVZ9</accession>
<dbReference type="EMBL" id="CP000806">
    <property type="protein sequence ID" value="ACB52332.1"/>
    <property type="molecule type" value="Genomic_DNA"/>
</dbReference>
<dbReference type="InterPro" id="IPR027372">
    <property type="entry name" value="Phytase-like_dom"/>
</dbReference>
<feature type="domain" description="Phytase-like" evidence="1">
    <location>
        <begin position="61"/>
        <end position="374"/>
    </location>
</feature>
<dbReference type="HOGENOM" id="CLU_047242_0_0_3"/>
<dbReference type="STRING" id="43989.cce_2984"/>
<evidence type="ECO:0000259" key="1">
    <source>
        <dbReference type="Pfam" id="PF13449"/>
    </source>
</evidence>
<sequence>MYYGDNCVRKLSNLILALIIIISLSACIGTPQITAEERLFPPISLKFLDKYEIQPQNFQDTPIGGLSAITYDRQSDRFYALSDDRSEQAPARFYTLNINITTTEEQAAKIEGITVENVTFLKDQTGQTYSSQTIDPEGIVLSPRDTLFISSEGVPEQGINPFLGEFDPTTGQLQQELRLPQRYLMATDTETEPQGVENNLGFEPLTISATSTLKDDPFRVFTATEASLKQDTGSTPPVNIPVRLLHYVISPVGPPVLLAEHLYLLDEMPKGAIANGLTELLALPREGSWLSLERTFGLFGFGAKLFQVVNSGASETSTIASFKEGIEGIKPLRKKLLLDLETLDIELDNLEGMTLGPRLSDGSESLFLISDDNFNTDQKTQLLLFKLNA</sequence>
<gene>
    <name evidence="2" type="ordered locus">cce_2984</name>
</gene>
<dbReference type="eggNOG" id="COG4222">
    <property type="taxonomic scope" value="Bacteria"/>
</dbReference>
<proteinExistence type="predicted"/>
<organism evidence="2 3">
    <name type="scientific">Crocosphaera subtropica (strain ATCC 51142 / BH68)</name>
    <name type="common">Cyanothece sp. (strain ATCC 51142)</name>
    <dbReference type="NCBI Taxonomy" id="43989"/>
    <lineage>
        <taxon>Bacteria</taxon>
        <taxon>Bacillati</taxon>
        <taxon>Cyanobacteriota</taxon>
        <taxon>Cyanophyceae</taxon>
        <taxon>Oscillatoriophycideae</taxon>
        <taxon>Chroococcales</taxon>
        <taxon>Aphanothecaceae</taxon>
        <taxon>Crocosphaera</taxon>
        <taxon>Crocosphaera subtropica</taxon>
    </lineage>
</organism>
<evidence type="ECO:0000313" key="2">
    <source>
        <dbReference type="EMBL" id="ACB52332.1"/>
    </source>
</evidence>
<dbReference type="Proteomes" id="UP000001203">
    <property type="component" value="Chromosome circular"/>
</dbReference>
<protein>
    <recommendedName>
        <fullName evidence="1">Phytase-like domain-containing protein</fullName>
    </recommendedName>
</protein>